<dbReference type="InterPro" id="IPR008984">
    <property type="entry name" value="SMAD_FHA_dom_sf"/>
</dbReference>
<evidence type="ECO:0000256" key="1">
    <source>
        <dbReference type="SAM" id="Phobius"/>
    </source>
</evidence>
<keyword evidence="1" id="KW-0812">Transmembrane</keyword>
<feature type="transmembrane region" description="Helical" evidence="1">
    <location>
        <begin position="153"/>
        <end position="177"/>
    </location>
</feature>
<name>A0A1H7SWM2_9GAMM</name>
<dbReference type="SUPFAM" id="SSF49879">
    <property type="entry name" value="SMAD/FHA domain"/>
    <property type="match status" value="1"/>
</dbReference>
<dbReference type="PROSITE" id="PS50006">
    <property type="entry name" value="FHA_DOMAIN"/>
    <property type="match status" value="1"/>
</dbReference>
<dbReference type="CDD" id="cd00060">
    <property type="entry name" value="FHA"/>
    <property type="match status" value="1"/>
</dbReference>
<feature type="transmembrane region" description="Helical" evidence="1">
    <location>
        <begin position="251"/>
        <end position="270"/>
    </location>
</feature>
<feature type="transmembrane region" description="Helical" evidence="1">
    <location>
        <begin position="123"/>
        <end position="141"/>
    </location>
</feature>
<dbReference type="STRING" id="641665.GCA_002104455_01991"/>
<dbReference type="InterPro" id="IPR032030">
    <property type="entry name" value="YscD_cytoplasmic_dom"/>
</dbReference>
<evidence type="ECO:0000259" key="2">
    <source>
        <dbReference type="PROSITE" id="PS50006"/>
    </source>
</evidence>
<dbReference type="Pfam" id="PF16697">
    <property type="entry name" value="Yop-YscD_cpl"/>
    <property type="match status" value="1"/>
</dbReference>
<dbReference type="InterPro" id="IPR000253">
    <property type="entry name" value="FHA_dom"/>
</dbReference>
<dbReference type="RefSeq" id="WP_085285943.1">
    <property type="nucleotide sequence ID" value="NZ_FOBI01000021.1"/>
</dbReference>
<dbReference type="Gene3D" id="2.60.200.20">
    <property type="match status" value="1"/>
</dbReference>
<evidence type="ECO:0000313" key="4">
    <source>
        <dbReference type="Proteomes" id="UP000199297"/>
    </source>
</evidence>
<organism evidence="3 4">
    <name type="scientific">Colwellia chukchiensis</name>
    <dbReference type="NCBI Taxonomy" id="641665"/>
    <lineage>
        <taxon>Bacteria</taxon>
        <taxon>Pseudomonadati</taxon>
        <taxon>Pseudomonadota</taxon>
        <taxon>Gammaproteobacteria</taxon>
        <taxon>Alteromonadales</taxon>
        <taxon>Colwelliaceae</taxon>
        <taxon>Colwellia</taxon>
    </lineage>
</organism>
<gene>
    <name evidence="3" type="ORF">SAMN05216262_12143</name>
</gene>
<keyword evidence="1" id="KW-0472">Membrane</keyword>
<keyword evidence="4" id="KW-1185">Reference proteome</keyword>
<proteinExistence type="predicted"/>
<protein>
    <submittedName>
        <fullName evidence="3">FHA domain protein</fullName>
    </submittedName>
</protein>
<reference evidence="4" key="1">
    <citation type="submission" date="2016-10" db="EMBL/GenBank/DDBJ databases">
        <authorList>
            <person name="Varghese N."/>
            <person name="Submissions S."/>
        </authorList>
    </citation>
    <scope>NUCLEOTIDE SEQUENCE [LARGE SCALE GENOMIC DNA]</scope>
    <source>
        <strain evidence="4">CGMCC 1.9127</strain>
    </source>
</reference>
<dbReference type="Proteomes" id="UP000199297">
    <property type="component" value="Unassembled WGS sequence"/>
</dbReference>
<feature type="transmembrane region" description="Helical" evidence="1">
    <location>
        <begin position="216"/>
        <end position="239"/>
    </location>
</feature>
<dbReference type="SMART" id="SM00240">
    <property type="entry name" value="FHA"/>
    <property type="match status" value="1"/>
</dbReference>
<feature type="domain" description="FHA" evidence="2">
    <location>
        <begin position="25"/>
        <end position="74"/>
    </location>
</feature>
<dbReference type="AlphaFoldDB" id="A0A1H7SWM2"/>
<feature type="transmembrane region" description="Helical" evidence="1">
    <location>
        <begin position="184"/>
        <end position="204"/>
    </location>
</feature>
<evidence type="ECO:0000313" key="3">
    <source>
        <dbReference type="EMBL" id="SEL77062.1"/>
    </source>
</evidence>
<dbReference type="EMBL" id="FOBI01000021">
    <property type="protein sequence ID" value="SEL77062.1"/>
    <property type="molecule type" value="Genomic_DNA"/>
</dbReference>
<accession>A0A1H7SWM2</accession>
<dbReference type="OrthoDB" id="5762105at2"/>
<keyword evidence="1" id="KW-1133">Transmembrane helix</keyword>
<sequence length="321" mass="36141">MEIIIEEISQGHKLLGRHKFSNTEITIGRGYHNDIIVSDPHVCSEHLQLRFNGEHWLISDLDSVNGSYLEDSKANVVEHQVRSGDIITIGKSQIRLVFPTHPVAASIAISPFESLINLARHPFILALSICLFAVIAGWIINLNNVKEVTLTQMLVPTIGLTLGFVLWPAGIALVSHLTKHEARFWTQVGISFIFFNLMWLSDIFENIVHFNTSSNFSLIWLIAIIPLALAFCLFWLNCYVGFHMSLMRRNLVSLALVVLLFGGSFVIQMSKQPDFNPRPQFNTTIMSPVFLFASSSNIERFVSDSSKLFQQATQVAQESKE</sequence>